<comment type="caution">
    <text evidence="1">The sequence shown here is derived from an EMBL/GenBank/DDBJ whole genome shotgun (WGS) entry which is preliminary data.</text>
</comment>
<organism evidence="1">
    <name type="scientific">bioreactor metagenome</name>
    <dbReference type="NCBI Taxonomy" id="1076179"/>
    <lineage>
        <taxon>unclassified sequences</taxon>
        <taxon>metagenomes</taxon>
        <taxon>ecological metagenomes</taxon>
    </lineage>
</organism>
<reference evidence="1" key="1">
    <citation type="submission" date="2019-08" db="EMBL/GenBank/DDBJ databases">
        <authorList>
            <person name="Kucharzyk K."/>
            <person name="Murdoch R.W."/>
            <person name="Higgins S."/>
            <person name="Loffler F."/>
        </authorList>
    </citation>
    <scope>NUCLEOTIDE SEQUENCE</scope>
</reference>
<proteinExistence type="predicted"/>
<sequence>MHQHHIGNGVTVYFYIRSIAPQACSAAVGTNRAAFVTRQHYTILNFVEVPFEHFEKGIQPVKFTVSCPKQLFLLVAEFVVRFVNRKIKFPGHIEKILQPFTHFFTFPWSHGAFVN</sequence>
<dbReference type="AlphaFoldDB" id="A0A644XAL0"/>
<name>A0A644XAL0_9ZZZZ</name>
<dbReference type="EMBL" id="VSSQ01002021">
    <property type="protein sequence ID" value="MPM12781.1"/>
    <property type="molecule type" value="Genomic_DNA"/>
</dbReference>
<evidence type="ECO:0000313" key="1">
    <source>
        <dbReference type="EMBL" id="MPM12781.1"/>
    </source>
</evidence>
<protein>
    <submittedName>
        <fullName evidence="1">Uncharacterized protein</fullName>
    </submittedName>
</protein>
<accession>A0A644XAL0</accession>
<gene>
    <name evidence="1" type="ORF">SDC9_59135</name>
</gene>